<protein>
    <submittedName>
        <fullName evidence="3">PAS domain S-box protein</fullName>
    </submittedName>
</protein>
<dbReference type="PROSITE" id="PS50113">
    <property type="entry name" value="PAC"/>
    <property type="match status" value="1"/>
</dbReference>
<dbReference type="InterPro" id="IPR000014">
    <property type="entry name" value="PAS"/>
</dbReference>
<evidence type="ECO:0000259" key="1">
    <source>
        <dbReference type="PROSITE" id="PS50112"/>
    </source>
</evidence>
<dbReference type="Proteomes" id="UP000325273">
    <property type="component" value="Unassembled WGS sequence"/>
</dbReference>
<dbReference type="PANTHER" id="PTHR44757">
    <property type="entry name" value="DIGUANYLATE CYCLASE DGCP"/>
    <property type="match status" value="1"/>
</dbReference>
<dbReference type="CDD" id="cd00130">
    <property type="entry name" value="PAS"/>
    <property type="match status" value="1"/>
</dbReference>
<feature type="domain" description="PAC" evidence="2">
    <location>
        <begin position="80"/>
        <end position="132"/>
    </location>
</feature>
<comment type="caution">
    <text evidence="3">The sequence shown here is derived from an EMBL/GenBank/DDBJ whole genome shotgun (WGS) entry which is preliminary data.</text>
</comment>
<organism evidence="3 4">
    <name type="scientific">Paraburkholderia panacisoli</name>
    <dbReference type="NCBI Taxonomy" id="2603818"/>
    <lineage>
        <taxon>Bacteria</taxon>
        <taxon>Pseudomonadati</taxon>
        <taxon>Pseudomonadota</taxon>
        <taxon>Betaproteobacteria</taxon>
        <taxon>Burkholderiales</taxon>
        <taxon>Burkholderiaceae</taxon>
        <taxon>Paraburkholderia</taxon>
    </lineage>
</organism>
<dbReference type="PROSITE" id="PS50112">
    <property type="entry name" value="PAS"/>
    <property type="match status" value="1"/>
</dbReference>
<name>A0A5B0HGE4_9BURK</name>
<dbReference type="AlphaFoldDB" id="A0A5B0HGE4"/>
<keyword evidence="4" id="KW-1185">Reference proteome</keyword>
<sequence>MQSAIDFQQLANAIGDAIIISDLHGSITFWNPAAEHMFGFTQSEVLGKSLDLIIPERLRGRHWDGYHKTMSTGETRYGNDVLRVPAVHKDGRSLSIAFTVALLHSSQNELSGIVAVIRDETKRFQEDRLLRKRLAELEASAGA</sequence>
<dbReference type="InterPro" id="IPR052155">
    <property type="entry name" value="Biofilm_reg_signaling"/>
</dbReference>
<gene>
    <name evidence="3" type="ORF">FVF58_05395</name>
</gene>
<reference evidence="3 4" key="1">
    <citation type="submission" date="2019-08" db="EMBL/GenBank/DDBJ databases">
        <title>Paraburkholderia sp. DCY113.</title>
        <authorList>
            <person name="Kang J."/>
        </authorList>
    </citation>
    <scope>NUCLEOTIDE SEQUENCE [LARGE SCALE GENOMIC DNA]</scope>
    <source>
        <strain evidence="3 4">DCY113</strain>
    </source>
</reference>
<dbReference type="InterPro" id="IPR013767">
    <property type="entry name" value="PAS_fold"/>
</dbReference>
<dbReference type="Gene3D" id="3.30.450.20">
    <property type="entry name" value="PAS domain"/>
    <property type="match status" value="1"/>
</dbReference>
<dbReference type="NCBIfam" id="TIGR00229">
    <property type="entry name" value="sensory_box"/>
    <property type="match status" value="1"/>
</dbReference>
<dbReference type="InterPro" id="IPR000700">
    <property type="entry name" value="PAS-assoc_C"/>
</dbReference>
<dbReference type="InterPro" id="IPR035965">
    <property type="entry name" value="PAS-like_dom_sf"/>
</dbReference>
<dbReference type="GO" id="GO:0006355">
    <property type="term" value="P:regulation of DNA-templated transcription"/>
    <property type="evidence" value="ECO:0007669"/>
    <property type="project" value="InterPro"/>
</dbReference>
<dbReference type="Pfam" id="PF00989">
    <property type="entry name" value="PAS"/>
    <property type="match status" value="1"/>
</dbReference>
<dbReference type="RefSeq" id="WP_149668872.1">
    <property type="nucleotide sequence ID" value="NZ_VTUZ01000003.1"/>
</dbReference>
<dbReference type="EMBL" id="VTUZ01000003">
    <property type="protein sequence ID" value="KAA1014305.1"/>
    <property type="molecule type" value="Genomic_DNA"/>
</dbReference>
<evidence type="ECO:0000259" key="2">
    <source>
        <dbReference type="PROSITE" id="PS50113"/>
    </source>
</evidence>
<evidence type="ECO:0000313" key="4">
    <source>
        <dbReference type="Proteomes" id="UP000325273"/>
    </source>
</evidence>
<dbReference type="SUPFAM" id="SSF55785">
    <property type="entry name" value="PYP-like sensor domain (PAS domain)"/>
    <property type="match status" value="1"/>
</dbReference>
<feature type="domain" description="PAS" evidence="1">
    <location>
        <begin position="3"/>
        <end position="56"/>
    </location>
</feature>
<dbReference type="SMART" id="SM00091">
    <property type="entry name" value="PAS"/>
    <property type="match status" value="1"/>
</dbReference>
<evidence type="ECO:0000313" key="3">
    <source>
        <dbReference type="EMBL" id="KAA1014305.1"/>
    </source>
</evidence>
<accession>A0A5B0HGE4</accession>
<dbReference type="PANTHER" id="PTHR44757:SF4">
    <property type="entry name" value="DIGUANYLATE CYCLASE DGCE-RELATED"/>
    <property type="match status" value="1"/>
</dbReference>
<proteinExistence type="predicted"/>